<evidence type="ECO:0000313" key="1">
    <source>
        <dbReference type="EMBL" id="NAW63765.1"/>
    </source>
</evidence>
<comment type="caution">
    <text evidence="1">The sequence shown here is derived from an EMBL/GenBank/DDBJ whole genome shotgun (WGS) entry which is preliminary data.</text>
</comment>
<dbReference type="NCBIfam" id="TIGR04267">
    <property type="entry name" value="mod_HExxH"/>
    <property type="match status" value="1"/>
</dbReference>
<evidence type="ECO:0000313" key="2">
    <source>
        <dbReference type="Proteomes" id="UP000465712"/>
    </source>
</evidence>
<reference evidence="1 2" key="1">
    <citation type="submission" date="2017-05" db="EMBL/GenBank/DDBJ databases">
        <title>High clonality and local adaptation shapes Vibrionaceae linages within an endangered oasis.</title>
        <authorList>
            <person name="Vazquez-Rosas-Landa M."/>
        </authorList>
    </citation>
    <scope>NUCLEOTIDE SEQUENCE [LARGE SCALE GENOMIC DNA]</scope>
    <source>
        <strain evidence="1 2">P46_P4S1P180</strain>
    </source>
</reference>
<dbReference type="Proteomes" id="UP000465712">
    <property type="component" value="Unassembled WGS sequence"/>
</dbReference>
<protein>
    <recommendedName>
        <fullName evidence="3">HEXXH motif domain-containing protein</fullName>
    </recommendedName>
</protein>
<feature type="non-terminal residue" evidence="1">
    <location>
        <position position="1"/>
    </location>
</feature>
<sequence>CDYTLNKINENIPELYNEINSIIDRVIVIESNGVNAGSYLNALGTFIIREFHSEQEHWTRMLEHIVHESAHNLLYHIWYQEPLITDDDGLYYTPFRLDNRPLSGIYHAMFVLARTIFAFDQHLQNGVIRQTDIKSHYNEANNSTPFKEKFFQTVSVIESSKKTTQFGQKLLSDCVQLVDDCESTI</sequence>
<gene>
    <name evidence="1" type="ORF">CAG72_00905</name>
</gene>
<dbReference type="RefSeq" id="WP_161442165.1">
    <property type="nucleotide sequence ID" value="NZ_WXWW01000018.1"/>
</dbReference>
<dbReference type="EMBL" id="WXWW01000018">
    <property type="protein sequence ID" value="NAW63765.1"/>
    <property type="molecule type" value="Genomic_DNA"/>
</dbReference>
<accession>A0A7X4W9G8</accession>
<evidence type="ECO:0008006" key="3">
    <source>
        <dbReference type="Google" id="ProtNLM"/>
    </source>
</evidence>
<dbReference type="InterPro" id="IPR026337">
    <property type="entry name" value="AKG_HExxH"/>
</dbReference>
<organism evidence="1 2">
    <name type="scientific">Photobacterium halotolerans</name>
    <dbReference type="NCBI Taxonomy" id="265726"/>
    <lineage>
        <taxon>Bacteria</taxon>
        <taxon>Pseudomonadati</taxon>
        <taxon>Pseudomonadota</taxon>
        <taxon>Gammaproteobacteria</taxon>
        <taxon>Vibrionales</taxon>
        <taxon>Vibrionaceae</taxon>
        <taxon>Photobacterium</taxon>
    </lineage>
</organism>
<name>A0A7X4W9G8_9GAMM</name>
<proteinExistence type="predicted"/>
<dbReference type="AlphaFoldDB" id="A0A7X4W9G8"/>